<organism evidence="9 10">
    <name type="scientific">Nocardioides exalbidus</name>
    <dbReference type="NCBI Taxonomy" id="402596"/>
    <lineage>
        <taxon>Bacteria</taxon>
        <taxon>Bacillati</taxon>
        <taxon>Actinomycetota</taxon>
        <taxon>Actinomycetes</taxon>
        <taxon>Propionibacteriales</taxon>
        <taxon>Nocardioidaceae</taxon>
        <taxon>Nocardioides</taxon>
    </lineage>
</organism>
<dbReference type="NCBIfam" id="TIGR01916">
    <property type="entry name" value="F420_cofE"/>
    <property type="match status" value="1"/>
</dbReference>
<keyword evidence="6" id="KW-0342">GTP-binding</keyword>
<dbReference type="EMBL" id="FNRT01000002">
    <property type="protein sequence ID" value="SEC65274.1"/>
    <property type="molecule type" value="Genomic_DNA"/>
</dbReference>
<sequence length="339" mass="34793">MSGLHAWAPDGIPEVRPGDDLAALVLEACAGGADLRDGDVVAVTSKVVSKAEGRIRTGDREEAIEEESVRVVARRGATRIVRHRLGLTMAAAGVDASNVEPGTIVLLPLDPDATAQALRRDLLARGGVNVAVIVTDTAGRAWREGQTDIAIGAAGLLVAEDFAGRTDGYGNPLAVTLPAVADELAGTAELVQGKLGGRPVAVVRGRGDLVLPPGEDGPGARALVRAEGGDLFGWGAREAVVRALAGDDADRLPFGSPAPLAELQHAVGRVAGRSRAMSSTLSLTFDDDPGRVELRLPGDADRTAVAAVCFAHGWRIRSWGAAQDGAGSDVVCALSPVTT</sequence>
<keyword evidence="10" id="KW-1185">Reference proteome</keyword>
<evidence type="ECO:0000256" key="1">
    <source>
        <dbReference type="ARBA" id="ARBA00022598"/>
    </source>
</evidence>
<keyword evidence="3" id="KW-0547">Nucleotide-binding</keyword>
<dbReference type="InterPro" id="IPR008225">
    <property type="entry name" value="F420-0_g-glutamyl_ligase"/>
</dbReference>
<proteinExistence type="predicted"/>
<dbReference type="GO" id="GO:0005525">
    <property type="term" value="F:GTP binding"/>
    <property type="evidence" value="ECO:0007669"/>
    <property type="project" value="UniProtKB-KW"/>
</dbReference>
<evidence type="ECO:0000256" key="2">
    <source>
        <dbReference type="ARBA" id="ARBA00022723"/>
    </source>
</evidence>
<dbReference type="SUPFAM" id="SSF144010">
    <property type="entry name" value="CofE-like"/>
    <property type="match status" value="1"/>
</dbReference>
<dbReference type="Gene3D" id="3.30.1330.100">
    <property type="entry name" value="CofE-like"/>
    <property type="match status" value="2"/>
</dbReference>
<dbReference type="PANTHER" id="PTHR47917">
    <property type="match status" value="1"/>
</dbReference>
<accession>A0A1H4UAP5</accession>
<evidence type="ECO:0000259" key="8">
    <source>
        <dbReference type="Pfam" id="PF01996"/>
    </source>
</evidence>
<evidence type="ECO:0000256" key="3">
    <source>
        <dbReference type="ARBA" id="ARBA00022741"/>
    </source>
</evidence>
<dbReference type="Pfam" id="PF01996">
    <property type="entry name" value="F420_ligase"/>
    <property type="match status" value="2"/>
</dbReference>
<dbReference type="GO" id="GO:0052618">
    <property type="term" value="F:coenzyme F420-0:L-glutamate ligase activity"/>
    <property type="evidence" value="ECO:0007669"/>
    <property type="project" value="TreeGrafter"/>
</dbReference>
<dbReference type="STRING" id="402596.SAMN04489844_2709"/>
<evidence type="ECO:0000256" key="6">
    <source>
        <dbReference type="ARBA" id="ARBA00023134"/>
    </source>
</evidence>
<evidence type="ECO:0000313" key="10">
    <source>
        <dbReference type="Proteomes" id="UP000198742"/>
    </source>
</evidence>
<dbReference type="PANTHER" id="PTHR47917:SF1">
    <property type="entry name" value="COENZYME F420:L-GLUTAMATE LIGASE"/>
    <property type="match status" value="1"/>
</dbReference>
<protein>
    <submittedName>
        <fullName evidence="9">Coenzyme F420-0:L-glutamate ligase / coenzyme F420-1:gamma-L-glutamate ligase</fullName>
    </submittedName>
</protein>
<evidence type="ECO:0000313" key="9">
    <source>
        <dbReference type="EMBL" id="SEC65274.1"/>
    </source>
</evidence>
<feature type="domain" description="Coenzyme F420:L-glutamate ligase-like" evidence="8">
    <location>
        <begin position="62"/>
        <end position="205"/>
    </location>
</feature>
<feature type="domain" description="Coenzyme F420:L-glutamate ligase-like" evidence="8">
    <location>
        <begin position="12"/>
        <end position="58"/>
    </location>
</feature>
<dbReference type="InterPro" id="IPR002847">
    <property type="entry name" value="F420-0_gamma-glut_ligase-dom"/>
</dbReference>
<dbReference type="GO" id="GO:0046872">
    <property type="term" value="F:metal ion binding"/>
    <property type="evidence" value="ECO:0007669"/>
    <property type="project" value="UniProtKB-KW"/>
</dbReference>
<name>A0A1H4UAP5_9ACTN</name>
<dbReference type="Proteomes" id="UP000198742">
    <property type="component" value="Unassembled WGS sequence"/>
</dbReference>
<evidence type="ECO:0000256" key="7">
    <source>
        <dbReference type="ARBA" id="ARBA00023211"/>
    </source>
</evidence>
<keyword evidence="5" id="KW-0630">Potassium</keyword>
<gene>
    <name evidence="9" type="ORF">SAMN04489844_2709</name>
</gene>
<evidence type="ECO:0000256" key="4">
    <source>
        <dbReference type="ARBA" id="ARBA00022842"/>
    </source>
</evidence>
<keyword evidence="2" id="KW-0479">Metal-binding</keyword>
<dbReference type="AlphaFoldDB" id="A0A1H4UAP5"/>
<reference evidence="10" key="1">
    <citation type="submission" date="2016-10" db="EMBL/GenBank/DDBJ databases">
        <authorList>
            <person name="Varghese N."/>
            <person name="Submissions S."/>
        </authorList>
    </citation>
    <scope>NUCLEOTIDE SEQUENCE [LARGE SCALE GENOMIC DNA]</scope>
    <source>
        <strain evidence="10">DSM 22017</strain>
    </source>
</reference>
<evidence type="ECO:0000256" key="5">
    <source>
        <dbReference type="ARBA" id="ARBA00022958"/>
    </source>
</evidence>
<dbReference type="OrthoDB" id="9788295at2"/>
<keyword evidence="1 9" id="KW-0436">Ligase</keyword>
<dbReference type="RefSeq" id="WP_090969568.1">
    <property type="nucleotide sequence ID" value="NZ_FNRT01000002.1"/>
</dbReference>
<keyword evidence="7" id="KW-0464">Manganese</keyword>
<keyword evidence="4" id="KW-0460">Magnesium</keyword>